<dbReference type="EMBL" id="JPMI01000136">
    <property type="protein sequence ID" value="KFA91640.1"/>
    <property type="molecule type" value="Genomic_DNA"/>
</dbReference>
<dbReference type="GO" id="GO:0006633">
    <property type="term" value="P:fatty acid biosynthetic process"/>
    <property type="evidence" value="ECO:0007669"/>
    <property type="project" value="InterPro"/>
</dbReference>
<gene>
    <name evidence="5" type="ORF">Q664_20885</name>
</gene>
<dbReference type="InterPro" id="IPR013751">
    <property type="entry name" value="ACP_syn_III_N"/>
</dbReference>
<reference evidence="5 6" key="1">
    <citation type="submission" date="2014-07" db="EMBL/GenBank/DDBJ databases">
        <title>Draft Genome Sequence of Gephyronic Acid Producer, Cystobacter violaceus Strain Cb vi76.</title>
        <authorList>
            <person name="Stevens D.C."/>
            <person name="Young J."/>
            <person name="Carmichael R."/>
            <person name="Tan J."/>
            <person name="Taylor R.E."/>
        </authorList>
    </citation>
    <scope>NUCLEOTIDE SEQUENCE [LARGE SCALE GENOMIC DNA]</scope>
    <source>
        <strain evidence="5 6">Cb vi76</strain>
    </source>
</reference>
<dbReference type="Proteomes" id="UP000028547">
    <property type="component" value="Unassembled WGS sequence"/>
</dbReference>
<dbReference type="GO" id="GO:0044550">
    <property type="term" value="P:secondary metabolite biosynthetic process"/>
    <property type="evidence" value="ECO:0007669"/>
    <property type="project" value="TreeGrafter"/>
</dbReference>
<protein>
    <submittedName>
        <fullName evidence="5">3-ketoacyl-ACP synthase</fullName>
    </submittedName>
</protein>
<proteinExistence type="predicted"/>
<dbReference type="AlphaFoldDB" id="A0A084ST55"/>
<dbReference type="InterPro" id="IPR013747">
    <property type="entry name" value="ACP_syn_III_C"/>
</dbReference>
<feature type="domain" description="Beta-ketoacyl-[acyl-carrier-protein] synthase III N-terminal" evidence="4">
    <location>
        <begin position="108"/>
        <end position="184"/>
    </location>
</feature>
<dbReference type="Pfam" id="PF08541">
    <property type="entry name" value="ACP_syn_III_C"/>
    <property type="match status" value="1"/>
</dbReference>
<dbReference type="PANTHER" id="PTHR34069">
    <property type="entry name" value="3-OXOACYL-[ACYL-CARRIER-PROTEIN] SYNTHASE 3"/>
    <property type="match status" value="1"/>
</dbReference>
<dbReference type="RefSeq" id="WP_043398013.1">
    <property type="nucleotide sequence ID" value="NZ_JPMI01000136.1"/>
</dbReference>
<comment type="caution">
    <text evidence="5">The sequence shown here is derived from an EMBL/GenBank/DDBJ whole genome shotgun (WGS) entry which is preliminary data.</text>
</comment>
<dbReference type="GO" id="GO:0004315">
    <property type="term" value="F:3-oxoacyl-[acyl-carrier-protein] synthase activity"/>
    <property type="evidence" value="ECO:0007669"/>
    <property type="project" value="InterPro"/>
</dbReference>
<organism evidence="5 6">
    <name type="scientific">Archangium violaceum Cb vi76</name>
    <dbReference type="NCBI Taxonomy" id="1406225"/>
    <lineage>
        <taxon>Bacteria</taxon>
        <taxon>Pseudomonadati</taxon>
        <taxon>Myxococcota</taxon>
        <taxon>Myxococcia</taxon>
        <taxon>Myxococcales</taxon>
        <taxon>Cystobacterineae</taxon>
        <taxon>Archangiaceae</taxon>
        <taxon>Archangium</taxon>
    </lineage>
</organism>
<evidence type="ECO:0000256" key="1">
    <source>
        <dbReference type="ARBA" id="ARBA00022679"/>
    </source>
</evidence>
<dbReference type="InterPro" id="IPR016039">
    <property type="entry name" value="Thiolase-like"/>
</dbReference>
<evidence type="ECO:0000259" key="4">
    <source>
        <dbReference type="Pfam" id="PF08545"/>
    </source>
</evidence>
<evidence type="ECO:0000313" key="5">
    <source>
        <dbReference type="EMBL" id="KFA91640.1"/>
    </source>
</evidence>
<sequence length="331" mass="35961">MRYANILATGRYVPEKMLTNADVERIIGEPVDEWLQQNVGIKQRHLMADNQVTSDLCVEAAKQAMERAGVKPQELDLIIISTDTPDYLSPATASAVQAKLGASNAGTFDINAACAGWVTALDVASKTIAADDSYQRILVVGAYGMSRYINWKDKKTCTLFADGAGAVVLGASDKPGFMGAKLLAAGEYHDALGVYTGGTYRPATAQTLELTNGKPSVQFVRKFPATFNTERWPMLLKQLLERAKLTMNDVDHFVFTQLNLRTIEATMKVLEQPMSKTNWTMDKWGYTGSACIPMTLDDAVVQGRIKKGDLVALCASGGGLAMASALYRWTA</sequence>
<dbReference type="CDD" id="cd00830">
    <property type="entry name" value="KAS_III"/>
    <property type="match status" value="1"/>
</dbReference>
<evidence type="ECO:0000256" key="2">
    <source>
        <dbReference type="ARBA" id="ARBA00023315"/>
    </source>
</evidence>
<feature type="domain" description="Beta-ketoacyl-[acyl-carrier-protein] synthase III C-terminal" evidence="3">
    <location>
        <begin position="240"/>
        <end position="329"/>
    </location>
</feature>
<keyword evidence="2" id="KW-0012">Acyltransferase</keyword>
<dbReference type="SUPFAM" id="SSF53901">
    <property type="entry name" value="Thiolase-like"/>
    <property type="match status" value="1"/>
</dbReference>
<dbReference type="Gene3D" id="3.40.47.10">
    <property type="match status" value="1"/>
</dbReference>
<evidence type="ECO:0000259" key="3">
    <source>
        <dbReference type="Pfam" id="PF08541"/>
    </source>
</evidence>
<evidence type="ECO:0000313" key="6">
    <source>
        <dbReference type="Proteomes" id="UP000028547"/>
    </source>
</evidence>
<accession>A0A084ST55</accession>
<dbReference type="Pfam" id="PF08545">
    <property type="entry name" value="ACP_syn_III"/>
    <property type="match status" value="1"/>
</dbReference>
<keyword evidence="1" id="KW-0808">Transferase</keyword>
<name>A0A084ST55_9BACT</name>
<dbReference type="PANTHER" id="PTHR34069:SF2">
    <property type="entry name" value="BETA-KETOACYL-[ACYL-CARRIER-PROTEIN] SYNTHASE III"/>
    <property type="match status" value="1"/>
</dbReference>
<dbReference type="NCBIfam" id="NF006829">
    <property type="entry name" value="PRK09352.1"/>
    <property type="match status" value="1"/>
</dbReference>